<reference evidence="1" key="1">
    <citation type="submission" date="2018-05" db="EMBL/GenBank/DDBJ databases">
        <authorList>
            <person name="Lanie J.A."/>
            <person name="Ng W.-L."/>
            <person name="Kazmierczak K.M."/>
            <person name="Andrzejewski T.M."/>
            <person name="Davidsen T.M."/>
            <person name="Wayne K.J."/>
            <person name="Tettelin H."/>
            <person name="Glass J.I."/>
            <person name="Rusch D."/>
            <person name="Podicherti R."/>
            <person name="Tsui H.-C.T."/>
            <person name="Winkler M.E."/>
        </authorList>
    </citation>
    <scope>NUCLEOTIDE SEQUENCE</scope>
</reference>
<dbReference type="EMBL" id="UINC01065543">
    <property type="protein sequence ID" value="SVB95324.1"/>
    <property type="molecule type" value="Genomic_DNA"/>
</dbReference>
<dbReference type="AlphaFoldDB" id="A0A382I6J0"/>
<accession>A0A382I6J0</accession>
<name>A0A382I6J0_9ZZZZ</name>
<gene>
    <name evidence="1" type="ORF">METZ01_LOCUS248178</name>
</gene>
<organism evidence="1">
    <name type="scientific">marine metagenome</name>
    <dbReference type="NCBI Taxonomy" id="408172"/>
    <lineage>
        <taxon>unclassified sequences</taxon>
        <taxon>metagenomes</taxon>
        <taxon>ecological metagenomes</taxon>
    </lineage>
</organism>
<evidence type="ECO:0000313" key="1">
    <source>
        <dbReference type="EMBL" id="SVB95324.1"/>
    </source>
</evidence>
<sequence>MKPIPSHLSPIDVHKLGKVSKIFFKTPKGERHLPVRECRLYQVPSGKYAPFDERCWRMVGPMGEHWVYEVNRYDYTRNLERMLAHWRGFVDNNIKHYEG</sequence>
<protein>
    <submittedName>
        <fullName evidence="1">Uncharacterized protein</fullName>
    </submittedName>
</protein>
<proteinExistence type="predicted"/>